<feature type="region of interest" description="Disordered" evidence="2">
    <location>
        <begin position="278"/>
        <end position="301"/>
    </location>
</feature>
<feature type="compositionally biased region" description="Polar residues" evidence="2">
    <location>
        <begin position="283"/>
        <end position="301"/>
    </location>
</feature>
<dbReference type="AlphaFoldDB" id="A0A438BJH6"/>
<gene>
    <name evidence="3" type="ORF">EGT67_06155</name>
</gene>
<comment type="caution">
    <text evidence="3">The sequence shown here is derived from an EMBL/GenBank/DDBJ whole genome shotgun (WGS) entry which is preliminary data.</text>
</comment>
<reference evidence="3 4" key="1">
    <citation type="submission" date="2018-11" db="EMBL/GenBank/DDBJ databases">
        <title>Rhodococcus spongicola sp. nov. and Rhodococcus xishaensis sp. nov. from marine sponges.</title>
        <authorList>
            <person name="Li L."/>
            <person name="Lin H.W."/>
        </authorList>
    </citation>
    <scope>NUCLEOTIDE SEQUENCE [LARGE SCALE GENOMIC DNA]</scope>
    <source>
        <strain evidence="3 4">CCTCC AB2014297</strain>
    </source>
</reference>
<dbReference type="PANTHER" id="PTHR36842:SF1">
    <property type="entry name" value="PROTEIN TOLB"/>
    <property type="match status" value="1"/>
</dbReference>
<keyword evidence="4" id="KW-1185">Reference proteome</keyword>
<dbReference type="PANTHER" id="PTHR36842">
    <property type="entry name" value="PROTEIN TOLB HOMOLOG"/>
    <property type="match status" value="1"/>
</dbReference>
<dbReference type="SUPFAM" id="SSF69304">
    <property type="entry name" value="Tricorn protease N-terminal domain"/>
    <property type="match status" value="1"/>
</dbReference>
<dbReference type="Gene3D" id="2.120.10.30">
    <property type="entry name" value="TolB, C-terminal domain"/>
    <property type="match status" value="2"/>
</dbReference>
<dbReference type="InterPro" id="IPR011659">
    <property type="entry name" value="WD40"/>
</dbReference>
<dbReference type="PROSITE" id="PS51257">
    <property type="entry name" value="PROKAR_LIPOPROTEIN"/>
    <property type="match status" value="1"/>
</dbReference>
<evidence type="ECO:0000256" key="2">
    <source>
        <dbReference type="SAM" id="MobiDB-lite"/>
    </source>
</evidence>
<comment type="similarity">
    <text evidence="1">Belongs to the TolB family.</text>
</comment>
<dbReference type="RefSeq" id="WP_127915167.1">
    <property type="nucleotide sequence ID" value="NZ_RKLP01000002.1"/>
</dbReference>
<name>A0A438BJH6_9NOCA</name>
<organism evidence="3 4">
    <name type="scientific">Prescottella agglutinans</name>
    <dbReference type="NCBI Taxonomy" id="1644129"/>
    <lineage>
        <taxon>Bacteria</taxon>
        <taxon>Bacillati</taxon>
        <taxon>Actinomycetota</taxon>
        <taxon>Actinomycetes</taxon>
        <taxon>Mycobacteriales</taxon>
        <taxon>Nocardiaceae</taxon>
        <taxon>Prescottella</taxon>
    </lineage>
</organism>
<evidence type="ECO:0000256" key="1">
    <source>
        <dbReference type="ARBA" id="ARBA00009820"/>
    </source>
</evidence>
<sequence length="301" mass="31614">MARARNSRKIRAQATRSLGAGLLIAVFVAGCGAGEPGQVESTEIIAFADGDGSIYTIAPDGSGLRQLTATITDDRTAYASHPAVSPDGSRIAFTRGSAIAVMNADGTDQQVIAERGGQPAFSPDGSQIVFGCVGGICLINADGSDRRQLSPEYDGRGGISRSYPVFTPDGSKIVFNEAGYLAGFDTDGNGWFQILRDQHWNSDPAYSPDGTTIVFSSNRGSTDASETYAMTADGRDIRPLTTEFAVGAKFSPDGSKIVYTRGLTEPRPSAQIWVMNADGSDPRQLTSSSLVAQSPSWGGHS</sequence>
<accession>A0A438BJH6</accession>
<evidence type="ECO:0000313" key="3">
    <source>
        <dbReference type="EMBL" id="RVW10725.1"/>
    </source>
</evidence>
<dbReference type="Proteomes" id="UP000286208">
    <property type="component" value="Unassembled WGS sequence"/>
</dbReference>
<proteinExistence type="inferred from homology"/>
<dbReference type="Pfam" id="PF07676">
    <property type="entry name" value="PD40"/>
    <property type="match status" value="5"/>
</dbReference>
<evidence type="ECO:0000313" key="4">
    <source>
        <dbReference type="Proteomes" id="UP000286208"/>
    </source>
</evidence>
<dbReference type="InterPro" id="IPR011042">
    <property type="entry name" value="6-blade_b-propeller_TolB-like"/>
</dbReference>
<dbReference type="OrthoDB" id="262125at2"/>
<dbReference type="EMBL" id="RKLP01000002">
    <property type="protein sequence ID" value="RVW10725.1"/>
    <property type="molecule type" value="Genomic_DNA"/>
</dbReference>
<protein>
    <submittedName>
        <fullName evidence="3">Uncharacterized protein</fullName>
    </submittedName>
</protein>